<accession>A0A2I1BT06</accession>
<dbReference type="AlphaFoldDB" id="A0A2I1BT06"/>
<name>A0A2I1BT06_ASPN1</name>
<comment type="caution">
    <text evidence="1">The sequence shown here is derived from an EMBL/GenBank/DDBJ whole genome shotgun (WGS) entry which is preliminary data.</text>
</comment>
<dbReference type="VEuPathDB" id="FungiDB:P174DRAFT_72668"/>
<sequence length="70" mass="8364">MIVYYWIMQEINMALLLTKLFYTYLLTYCTRGDLDTFVDRGLRHTSQVQAVNNPGTMNDGPFLWFIRHQQ</sequence>
<dbReference type="GeneID" id="36539775"/>
<organism evidence="1 2">
    <name type="scientific">Aspergillus novofumigatus (strain IBT 16806)</name>
    <dbReference type="NCBI Taxonomy" id="1392255"/>
    <lineage>
        <taxon>Eukaryota</taxon>
        <taxon>Fungi</taxon>
        <taxon>Dikarya</taxon>
        <taxon>Ascomycota</taxon>
        <taxon>Pezizomycotina</taxon>
        <taxon>Eurotiomycetes</taxon>
        <taxon>Eurotiomycetidae</taxon>
        <taxon>Eurotiales</taxon>
        <taxon>Aspergillaceae</taxon>
        <taxon>Aspergillus</taxon>
        <taxon>Aspergillus subgen. Fumigati</taxon>
    </lineage>
</organism>
<reference evidence="2" key="1">
    <citation type="journal article" date="2018" name="Proc. Natl. Acad. Sci. U.S.A.">
        <title>Linking secondary metabolites to gene clusters through genome sequencing of six diverse Aspergillus species.</title>
        <authorList>
            <person name="Kaerboelling I."/>
            <person name="Vesth T.C."/>
            <person name="Frisvad J.C."/>
            <person name="Nybo J.L."/>
            <person name="Theobald S."/>
            <person name="Kuo A."/>
            <person name="Bowyer P."/>
            <person name="Matsuda Y."/>
            <person name="Mondo S."/>
            <person name="Lyhne E.K."/>
            <person name="Kogle M.E."/>
            <person name="Clum A."/>
            <person name="Lipzen A."/>
            <person name="Salamov A."/>
            <person name="Ngan C.Y."/>
            <person name="Daum C."/>
            <person name="Chiniquy J."/>
            <person name="Barry K."/>
            <person name="LaButti K."/>
            <person name="Haridas S."/>
            <person name="Simmons B.A."/>
            <person name="Magnuson J.K."/>
            <person name="Mortensen U.H."/>
            <person name="Larsen T.O."/>
            <person name="Grigoriev I.V."/>
            <person name="Baker S.E."/>
            <person name="Andersen M.R."/>
        </authorList>
    </citation>
    <scope>NUCLEOTIDE SEQUENCE [LARGE SCALE GENOMIC DNA]</scope>
    <source>
        <strain evidence="2">IBT 16806</strain>
    </source>
</reference>
<gene>
    <name evidence="1" type="ORF">P174DRAFT_72668</name>
</gene>
<keyword evidence="2" id="KW-1185">Reference proteome</keyword>
<proteinExistence type="predicted"/>
<protein>
    <submittedName>
        <fullName evidence="1">Uncharacterized protein</fullName>
    </submittedName>
</protein>
<dbReference type="EMBL" id="MSZS01000014">
    <property type="protein sequence ID" value="PKX88492.1"/>
    <property type="molecule type" value="Genomic_DNA"/>
</dbReference>
<evidence type="ECO:0000313" key="1">
    <source>
        <dbReference type="EMBL" id="PKX88492.1"/>
    </source>
</evidence>
<dbReference type="Proteomes" id="UP000234474">
    <property type="component" value="Unassembled WGS sequence"/>
</dbReference>
<dbReference type="RefSeq" id="XP_024677087.1">
    <property type="nucleotide sequence ID" value="XM_024832438.1"/>
</dbReference>
<evidence type="ECO:0000313" key="2">
    <source>
        <dbReference type="Proteomes" id="UP000234474"/>
    </source>
</evidence>